<name>V6IU21_9BACL</name>
<dbReference type="EMBL" id="AWTC01000025">
    <property type="protein sequence ID" value="EST10382.1"/>
    <property type="molecule type" value="Genomic_DNA"/>
</dbReference>
<reference evidence="1 2" key="1">
    <citation type="journal article" date="2013" name="Genome Announc.">
        <title>Genome Sequence of Sporolactobacillus laevolacticus DSM442, an Efficient Polymer-Grade D-Lactate Producer from Agricultural Waste Cottonseed as a Nitrogen Source.</title>
        <authorList>
            <person name="Wang H."/>
            <person name="Wang L."/>
            <person name="Ju J."/>
            <person name="Yu B."/>
            <person name="Ma Y."/>
        </authorList>
    </citation>
    <scope>NUCLEOTIDE SEQUENCE [LARGE SCALE GENOMIC DNA]</scope>
    <source>
        <strain evidence="1 2">DSM 442</strain>
    </source>
</reference>
<dbReference type="AlphaFoldDB" id="V6IU21"/>
<evidence type="ECO:0000313" key="1">
    <source>
        <dbReference type="EMBL" id="EST10382.1"/>
    </source>
</evidence>
<gene>
    <name evidence="1" type="ORF">P343_17745</name>
</gene>
<organism evidence="1 2">
    <name type="scientific">Sporolactobacillus laevolacticus DSM 442</name>
    <dbReference type="NCBI Taxonomy" id="1395513"/>
    <lineage>
        <taxon>Bacteria</taxon>
        <taxon>Bacillati</taxon>
        <taxon>Bacillota</taxon>
        <taxon>Bacilli</taxon>
        <taxon>Bacillales</taxon>
        <taxon>Sporolactobacillaceae</taxon>
        <taxon>Sporolactobacillus</taxon>
    </lineage>
</organism>
<evidence type="ECO:0000313" key="2">
    <source>
        <dbReference type="Proteomes" id="UP000018296"/>
    </source>
</evidence>
<protein>
    <submittedName>
        <fullName evidence="1">Uncharacterized protein</fullName>
    </submittedName>
</protein>
<dbReference type="PATRIC" id="fig|1395513.3.peg.3604"/>
<dbReference type="Proteomes" id="UP000018296">
    <property type="component" value="Unassembled WGS sequence"/>
</dbReference>
<accession>V6IU21</accession>
<comment type="caution">
    <text evidence="1">The sequence shown here is derived from an EMBL/GenBank/DDBJ whole genome shotgun (WGS) entry which is preliminary data.</text>
</comment>
<proteinExistence type="predicted"/>
<keyword evidence="2" id="KW-1185">Reference proteome</keyword>
<sequence length="52" mass="6031">MQMCFEKFAVFLLDTDANTSEIEHSSILQATVAQHCKLHIRATGHDWRLKEE</sequence>
<dbReference type="STRING" id="1395513.P343_17745"/>